<dbReference type="AlphaFoldDB" id="A0A840QKC9"/>
<dbReference type="Proteomes" id="UP000584374">
    <property type="component" value="Unassembled WGS sequence"/>
</dbReference>
<dbReference type="EMBL" id="JACHIW010000003">
    <property type="protein sequence ID" value="MBB5159919.1"/>
    <property type="molecule type" value="Genomic_DNA"/>
</dbReference>
<protein>
    <submittedName>
        <fullName evidence="2">Uncharacterized protein</fullName>
    </submittedName>
</protein>
<feature type="compositionally biased region" description="Basic residues" evidence="1">
    <location>
        <begin position="39"/>
        <end position="51"/>
    </location>
</feature>
<name>A0A840QKC9_9PSEU</name>
<evidence type="ECO:0000256" key="1">
    <source>
        <dbReference type="SAM" id="MobiDB-lite"/>
    </source>
</evidence>
<proteinExistence type="predicted"/>
<sequence length="64" mass="7023">MPDRLDDDLGTRAADAGLGELPHKRMVGHSALLTQSTSRKVRSVSMRRSRSGRLAELSHLTRAP</sequence>
<accession>A0A840QKC9</accession>
<reference evidence="2 3" key="1">
    <citation type="submission" date="2020-08" db="EMBL/GenBank/DDBJ databases">
        <title>Sequencing the genomes of 1000 actinobacteria strains.</title>
        <authorList>
            <person name="Klenk H.-P."/>
        </authorList>
    </citation>
    <scope>NUCLEOTIDE SEQUENCE [LARGE SCALE GENOMIC DNA]</scope>
    <source>
        <strain evidence="2 3">DSM 45584</strain>
    </source>
</reference>
<evidence type="ECO:0000313" key="2">
    <source>
        <dbReference type="EMBL" id="MBB5159919.1"/>
    </source>
</evidence>
<comment type="caution">
    <text evidence="2">The sequence shown here is derived from an EMBL/GenBank/DDBJ whole genome shotgun (WGS) entry which is preliminary data.</text>
</comment>
<feature type="compositionally biased region" description="Basic and acidic residues" evidence="1">
    <location>
        <begin position="1"/>
        <end position="10"/>
    </location>
</feature>
<evidence type="ECO:0000313" key="3">
    <source>
        <dbReference type="Proteomes" id="UP000584374"/>
    </source>
</evidence>
<feature type="region of interest" description="Disordered" evidence="1">
    <location>
        <begin position="1"/>
        <end position="64"/>
    </location>
</feature>
<gene>
    <name evidence="2" type="ORF">BJ970_007519</name>
</gene>
<keyword evidence="3" id="KW-1185">Reference proteome</keyword>
<organism evidence="2 3">
    <name type="scientific">Saccharopolyspora phatthalungensis</name>
    <dbReference type="NCBI Taxonomy" id="664693"/>
    <lineage>
        <taxon>Bacteria</taxon>
        <taxon>Bacillati</taxon>
        <taxon>Actinomycetota</taxon>
        <taxon>Actinomycetes</taxon>
        <taxon>Pseudonocardiales</taxon>
        <taxon>Pseudonocardiaceae</taxon>
        <taxon>Saccharopolyspora</taxon>
    </lineage>
</organism>